<comment type="caution">
    <text evidence="2">The sequence shown here is derived from an EMBL/GenBank/DDBJ whole genome shotgun (WGS) entry which is preliminary data.</text>
</comment>
<dbReference type="PANTHER" id="PTHR22803">
    <property type="entry name" value="MANNOSE, PHOSPHOLIPASE, LECTIN RECEPTOR RELATED"/>
    <property type="match status" value="1"/>
</dbReference>
<evidence type="ECO:0000259" key="1">
    <source>
        <dbReference type="PROSITE" id="PS50041"/>
    </source>
</evidence>
<gene>
    <name evidence="2" type="ORF">MEDL_27368</name>
</gene>
<organism evidence="2 3">
    <name type="scientific">Mytilus edulis</name>
    <name type="common">Blue mussel</name>
    <dbReference type="NCBI Taxonomy" id="6550"/>
    <lineage>
        <taxon>Eukaryota</taxon>
        <taxon>Metazoa</taxon>
        <taxon>Spiralia</taxon>
        <taxon>Lophotrochozoa</taxon>
        <taxon>Mollusca</taxon>
        <taxon>Bivalvia</taxon>
        <taxon>Autobranchia</taxon>
        <taxon>Pteriomorphia</taxon>
        <taxon>Mytilida</taxon>
        <taxon>Mytiloidea</taxon>
        <taxon>Mytilidae</taxon>
        <taxon>Mytilinae</taxon>
        <taxon>Mytilus</taxon>
    </lineage>
</organism>
<accession>A0A8S3RXF1</accession>
<sequence>MFVIRRRKITLKCFQCPLNNSIRKQEENKAKRFNTYSDGTLDNGRMYYLKDVNNCLTEEGYSYKSSVMLCIKLYNVKVTYHNAVSTCHSENASLVRIDSQEKQNVLYSFLVVDEHFTAGFIYLQGNRIPNTSEWEFDDGTPITYLPWNRGQPDSNDQIYLCALAQDQGMWHDCIGTQLFGFVCERNLF</sequence>
<evidence type="ECO:0000313" key="2">
    <source>
        <dbReference type="EMBL" id="CAG2213451.1"/>
    </source>
</evidence>
<dbReference type="OrthoDB" id="6114357at2759"/>
<dbReference type="SUPFAM" id="SSF56436">
    <property type="entry name" value="C-type lectin-like"/>
    <property type="match status" value="1"/>
</dbReference>
<dbReference type="InterPro" id="IPR016186">
    <property type="entry name" value="C-type_lectin-like/link_sf"/>
</dbReference>
<proteinExistence type="predicted"/>
<dbReference type="InterPro" id="IPR016187">
    <property type="entry name" value="CTDL_fold"/>
</dbReference>
<dbReference type="InterPro" id="IPR050111">
    <property type="entry name" value="C-type_lectin/snaclec_domain"/>
</dbReference>
<dbReference type="AlphaFoldDB" id="A0A8S3RXF1"/>
<dbReference type="SMART" id="SM00034">
    <property type="entry name" value="CLECT"/>
    <property type="match status" value="1"/>
</dbReference>
<dbReference type="EMBL" id="CAJPWZ010001354">
    <property type="protein sequence ID" value="CAG2213451.1"/>
    <property type="molecule type" value="Genomic_DNA"/>
</dbReference>
<reference evidence="2" key="1">
    <citation type="submission" date="2021-03" db="EMBL/GenBank/DDBJ databases">
        <authorList>
            <person name="Bekaert M."/>
        </authorList>
    </citation>
    <scope>NUCLEOTIDE SEQUENCE</scope>
</reference>
<name>A0A8S3RXF1_MYTED</name>
<feature type="domain" description="C-type lectin" evidence="1">
    <location>
        <begin position="70"/>
        <end position="184"/>
    </location>
</feature>
<evidence type="ECO:0000313" key="3">
    <source>
        <dbReference type="Proteomes" id="UP000683360"/>
    </source>
</evidence>
<keyword evidence="3" id="KW-1185">Reference proteome</keyword>
<protein>
    <submittedName>
        <fullName evidence="2">MRC</fullName>
    </submittedName>
</protein>
<dbReference type="Gene3D" id="3.10.100.10">
    <property type="entry name" value="Mannose-Binding Protein A, subunit A"/>
    <property type="match status" value="1"/>
</dbReference>
<dbReference type="InterPro" id="IPR001304">
    <property type="entry name" value="C-type_lectin-like"/>
</dbReference>
<dbReference type="CDD" id="cd00037">
    <property type="entry name" value="CLECT"/>
    <property type="match status" value="1"/>
</dbReference>
<dbReference type="Pfam" id="PF00059">
    <property type="entry name" value="Lectin_C"/>
    <property type="match status" value="1"/>
</dbReference>
<dbReference type="PROSITE" id="PS50041">
    <property type="entry name" value="C_TYPE_LECTIN_2"/>
    <property type="match status" value="1"/>
</dbReference>
<dbReference type="Proteomes" id="UP000683360">
    <property type="component" value="Unassembled WGS sequence"/>
</dbReference>